<keyword evidence="2" id="KW-1185">Reference proteome</keyword>
<protein>
    <submittedName>
        <fullName evidence="1">Uncharacterized protein</fullName>
    </submittedName>
</protein>
<accession>A0ACC0CFG3</accession>
<reference evidence="2" key="1">
    <citation type="journal article" date="2023" name="Nat. Plants">
        <title>Single-cell RNA sequencing provides a high-resolution roadmap for understanding the multicellular compartmentation of specialized metabolism.</title>
        <authorList>
            <person name="Sun S."/>
            <person name="Shen X."/>
            <person name="Li Y."/>
            <person name="Li Y."/>
            <person name="Wang S."/>
            <person name="Li R."/>
            <person name="Zhang H."/>
            <person name="Shen G."/>
            <person name="Guo B."/>
            <person name="Wei J."/>
            <person name="Xu J."/>
            <person name="St-Pierre B."/>
            <person name="Chen S."/>
            <person name="Sun C."/>
        </authorList>
    </citation>
    <scope>NUCLEOTIDE SEQUENCE [LARGE SCALE GENOMIC DNA]</scope>
</reference>
<evidence type="ECO:0000313" key="2">
    <source>
        <dbReference type="Proteomes" id="UP001060085"/>
    </source>
</evidence>
<proteinExistence type="predicted"/>
<comment type="caution">
    <text evidence="1">The sequence shown here is derived from an EMBL/GenBank/DDBJ whole genome shotgun (WGS) entry which is preliminary data.</text>
</comment>
<evidence type="ECO:0000313" key="1">
    <source>
        <dbReference type="EMBL" id="KAI5683708.1"/>
    </source>
</evidence>
<organism evidence="1 2">
    <name type="scientific">Catharanthus roseus</name>
    <name type="common">Madagascar periwinkle</name>
    <name type="synonym">Vinca rosea</name>
    <dbReference type="NCBI Taxonomy" id="4058"/>
    <lineage>
        <taxon>Eukaryota</taxon>
        <taxon>Viridiplantae</taxon>
        <taxon>Streptophyta</taxon>
        <taxon>Embryophyta</taxon>
        <taxon>Tracheophyta</taxon>
        <taxon>Spermatophyta</taxon>
        <taxon>Magnoliopsida</taxon>
        <taxon>eudicotyledons</taxon>
        <taxon>Gunneridae</taxon>
        <taxon>Pentapetalae</taxon>
        <taxon>asterids</taxon>
        <taxon>lamiids</taxon>
        <taxon>Gentianales</taxon>
        <taxon>Apocynaceae</taxon>
        <taxon>Rauvolfioideae</taxon>
        <taxon>Vinceae</taxon>
        <taxon>Catharanthinae</taxon>
        <taxon>Catharanthus</taxon>
    </lineage>
</organism>
<dbReference type="EMBL" id="CM044701">
    <property type="protein sequence ID" value="KAI5683708.1"/>
    <property type="molecule type" value="Genomic_DNA"/>
</dbReference>
<sequence>MQQALKGLKQQSSCLAKVVKDLKREEEASFEQTQPIKTWSLMKQSLKKRFGVGNHEEQRQGKTKAKFIESQWLKSLQSGKEEHREKEIVVFEKSEEVNFYANDANSLFATNSLCVQNFED</sequence>
<gene>
    <name evidence="1" type="ORF">M9H77_04936</name>
</gene>
<name>A0ACC0CFG3_CATRO</name>
<dbReference type="Proteomes" id="UP001060085">
    <property type="component" value="Linkage Group LG01"/>
</dbReference>